<protein>
    <submittedName>
        <fullName evidence="1">Uncharacterized protein</fullName>
    </submittedName>
</protein>
<organism evidence="1 2">
    <name type="scientific">Amycolatopsis roodepoortensis</name>
    <dbReference type="NCBI Taxonomy" id="700274"/>
    <lineage>
        <taxon>Bacteria</taxon>
        <taxon>Bacillati</taxon>
        <taxon>Actinomycetota</taxon>
        <taxon>Actinomycetes</taxon>
        <taxon>Pseudonocardiales</taxon>
        <taxon>Pseudonocardiaceae</taxon>
        <taxon>Amycolatopsis</taxon>
    </lineage>
</organism>
<evidence type="ECO:0000313" key="1">
    <source>
        <dbReference type="EMBL" id="MBE1574036.1"/>
    </source>
</evidence>
<sequence>MIDRPPPAIQQEGRKRIIGSLSTNVPIQLLAIYRDNAHDGLSTSGSGWRACRRTFD</sequence>
<keyword evidence="2" id="KW-1185">Reference proteome</keyword>
<accession>A0ABR9L0A3</accession>
<dbReference type="Proteomes" id="UP000656548">
    <property type="component" value="Unassembled WGS sequence"/>
</dbReference>
<gene>
    <name evidence="1" type="ORF">H4W30_001065</name>
</gene>
<comment type="caution">
    <text evidence="1">The sequence shown here is derived from an EMBL/GenBank/DDBJ whole genome shotgun (WGS) entry which is preliminary data.</text>
</comment>
<proteinExistence type="predicted"/>
<dbReference type="EMBL" id="JADBEJ010000001">
    <property type="protein sequence ID" value="MBE1574036.1"/>
    <property type="molecule type" value="Genomic_DNA"/>
</dbReference>
<dbReference type="RefSeq" id="WP_192741746.1">
    <property type="nucleotide sequence ID" value="NZ_JADBEJ010000001.1"/>
</dbReference>
<reference evidence="1 2" key="1">
    <citation type="submission" date="2020-10" db="EMBL/GenBank/DDBJ databases">
        <title>Sequencing the genomes of 1000 actinobacteria strains.</title>
        <authorList>
            <person name="Klenk H.-P."/>
        </authorList>
    </citation>
    <scope>NUCLEOTIDE SEQUENCE [LARGE SCALE GENOMIC DNA]</scope>
    <source>
        <strain evidence="1 2">DSM 46661</strain>
    </source>
</reference>
<evidence type="ECO:0000313" key="2">
    <source>
        <dbReference type="Proteomes" id="UP000656548"/>
    </source>
</evidence>
<name>A0ABR9L0A3_9PSEU</name>